<gene>
    <name evidence="2" type="ORF">MPIPNATIZW_LOCUS1914</name>
</gene>
<evidence type="ECO:0000313" key="2">
    <source>
        <dbReference type="EMBL" id="CAK6433608.1"/>
    </source>
</evidence>
<feature type="region of interest" description="Disordered" evidence="1">
    <location>
        <begin position="81"/>
        <end position="105"/>
    </location>
</feature>
<sequence>MESSSLSVTRGLQPTPLPRTAQLGAGGWGTCVPPPSEGAAEAQQLSQTARSQRRASLLQKSSLGRREASWEDSLRVVARRGDRRKVRSGSESTGWAPERLRVTLH</sequence>
<evidence type="ECO:0000313" key="3">
    <source>
        <dbReference type="Proteomes" id="UP001314169"/>
    </source>
</evidence>
<dbReference type="EMBL" id="OY882867">
    <property type="protein sequence ID" value="CAK6433608.1"/>
    <property type="molecule type" value="Genomic_DNA"/>
</dbReference>
<protein>
    <submittedName>
        <fullName evidence="2">Uncharacterized protein</fullName>
    </submittedName>
</protein>
<dbReference type="Proteomes" id="UP001314169">
    <property type="component" value="Chromosome 10"/>
</dbReference>
<name>A0ABN9Z5H2_PIPNA</name>
<evidence type="ECO:0000256" key="1">
    <source>
        <dbReference type="SAM" id="MobiDB-lite"/>
    </source>
</evidence>
<proteinExistence type="predicted"/>
<organism evidence="2 3">
    <name type="scientific">Pipistrellus nathusii</name>
    <name type="common">Nathusius' pipistrelle</name>
    <dbReference type="NCBI Taxonomy" id="59473"/>
    <lineage>
        <taxon>Eukaryota</taxon>
        <taxon>Metazoa</taxon>
        <taxon>Chordata</taxon>
        <taxon>Craniata</taxon>
        <taxon>Vertebrata</taxon>
        <taxon>Euteleostomi</taxon>
        <taxon>Mammalia</taxon>
        <taxon>Eutheria</taxon>
        <taxon>Laurasiatheria</taxon>
        <taxon>Chiroptera</taxon>
        <taxon>Yangochiroptera</taxon>
        <taxon>Vespertilionidae</taxon>
        <taxon>Pipistrellus</taxon>
    </lineage>
</organism>
<keyword evidence="3" id="KW-1185">Reference proteome</keyword>
<feature type="region of interest" description="Disordered" evidence="1">
    <location>
        <begin position="1"/>
        <end position="62"/>
    </location>
</feature>
<feature type="compositionally biased region" description="Polar residues" evidence="1">
    <location>
        <begin position="1"/>
        <end position="12"/>
    </location>
</feature>
<accession>A0ABN9Z5H2</accession>
<reference evidence="2" key="1">
    <citation type="submission" date="2023-12" db="EMBL/GenBank/DDBJ databases">
        <authorList>
            <person name="Brown T."/>
        </authorList>
    </citation>
    <scope>NUCLEOTIDE SEQUENCE</scope>
</reference>